<dbReference type="PROSITE" id="PS51257">
    <property type="entry name" value="PROKAR_LIPOPROTEIN"/>
    <property type="match status" value="1"/>
</dbReference>
<evidence type="ECO:0000313" key="2">
    <source>
        <dbReference type="EMBL" id="MBD3141646.1"/>
    </source>
</evidence>
<protein>
    <recommendedName>
        <fullName evidence="4">DUF3558 domain-containing protein</fullName>
    </recommendedName>
</protein>
<gene>
    <name evidence="2" type="ORF">IEQ31_00320</name>
</gene>
<accession>A0ABR8KYW3</accession>
<proteinExistence type="predicted"/>
<dbReference type="RefSeq" id="WP_191049542.1">
    <property type="nucleotide sequence ID" value="NZ_JACXRZ010000001.1"/>
</dbReference>
<evidence type="ECO:0000256" key="1">
    <source>
        <dbReference type="SAM" id="SignalP"/>
    </source>
</evidence>
<evidence type="ECO:0008006" key="4">
    <source>
        <dbReference type="Google" id="ProtNLM"/>
    </source>
</evidence>
<reference evidence="2 3" key="1">
    <citation type="submission" date="2020-09" db="EMBL/GenBank/DDBJ databases">
        <title>Actinomycete isolated from the Camponotus japonicus Mayr.</title>
        <authorList>
            <person name="Gong X."/>
        </authorList>
    </citation>
    <scope>NUCLEOTIDE SEQUENCE [LARGE SCALE GENOMIC DNA]</scope>
    <source>
        <strain evidence="2 3">2C-HV3</strain>
    </source>
</reference>
<keyword evidence="3" id="KW-1185">Reference proteome</keyword>
<feature type="chain" id="PRO_5046896555" description="DUF3558 domain-containing protein" evidence="1">
    <location>
        <begin position="18"/>
        <end position="195"/>
    </location>
</feature>
<dbReference type="Proteomes" id="UP000653231">
    <property type="component" value="Unassembled WGS sequence"/>
</dbReference>
<keyword evidence="1" id="KW-0732">Signal</keyword>
<sequence length="195" mass="20381">MRAIGLAILALSAMALATTACQSGDESTHRTPLPTVAAPPYVCDHIPLRAVELMTGLHDPMARGFFDLSISEGTGDGNCAVYQRDGEQSKVLMIDLAPSGFKEEVEENIRLGASPLPEIIPGAIGSYFEPPDSKDNEASALLVRGKAALTIRLEMGAAGRDNAADVVALMKLIAPKLITDASAPSKSPSRAPTKG</sequence>
<feature type="signal peptide" evidence="1">
    <location>
        <begin position="1"/>
        <end position="17"/>
    </location>
</feature>
<name>A0ABR8KYW3_9ACTN</name>
<dbReference type="EMBL" id="JACXRZ010000001">
    <property type="protein sequence ID" value="MBD3141646.1"/>
    <property type="molecule type" value="Genomic_DNA"/>
</dbReference>
<comment type="caution">
    <text evidence="2">The sequence shown here is derived from an EMBL/GenBank/DDBJ whole genome shotgun (WGS) entry which is preliminary data.</text>
</comment>
<organism evidence="2 3">
    <name type="scientific">Microbispora bryophytorum subsp. camponoti</name>
    <dbReference type="NCBI Taxonomy" id="1677852"/>
    <lineage>
        <taxon>Bacteria</taxon>
        <taxon>Bacillati</taxon>
        <taxon>Actinomycetota</taxon>
        <taxon>Actinomycetes</taxon>
        <taxon>Streptosporangiales</taxon>
        <taxon>Streptosporangiaceae</taxon>
        <taxon>Microbispora</taxon>
    </lineage>
</organism>
<evidence type="ECO:0000313" key="3">
    <source>
        <dbReference type="Proteomes" id="UP000653231"/>
    </source>
</evidence>